<accession>A0ACB9XTA5</accession>
<organism evidence="1 2">
    <name type="scientific">Chaenocephalus aceratus</name>
    <name type="common">Blackfin icefish</name>
    <name type="synonym">Chaenichthys aceratus</name>
    <dbReference type="NCBI Taxonomy" id="36190"/>
    <lineage>
        <taxon>Eukaryota</taxon>
        <taxon>Metazoa</taxon>
        <taxon>Chordata</taxon>
        <taxon>Craniata</taxon>
        <taxon>Vertebrata</taxon>
        <taxon>Euteleostomi</taxon>
        <taxon>Actinopterygii</taxon>
        <taxon>Neopterygii</taxon>
        <taxon>Teleostei</taxon>
        <taxon>Neoteleostei</taxon>
        <taxon>Acanthomorphata</taxon>
        <taxon>Eupercaria</taxon>
        <taxon>Perciformes</taxon>
        <taxon>Notothenioidei</taxon>
        <taxon>Channichthyidae</taxon>
        <taxon>Chaenocephalus</taxon>
    </lineage>
</organism>
<dbReference type="EMBL" id="CM043787">
    <property type="protein sequence ID" value="KAI4829981.1"/>
    <property type="molecule type" value="Genomic_DNA"/>
</dbReference>
<comment type="caution">
    <text evidence="1">The sequence shown here is derived from an EMBL/GenBank/DDBJ whole genome shotgun (WGS) entry which is preliminary data.</text>
</comment>
<protein>
    <submittedName>
        <fullName evidence="1">Uncharacterized protein</fullName>
    </submittedName>
</protein>
<feature type="non-terminal residue" evidence="1">
    <location>
        <position position="88"/>
    </location>
</feature>
<evidence type="ECO:0000313" key="1">
    <source>
        <dbReference type="EMBL" id="KAI4829981.1"/>
    </source>
</evidence>
<gene>
    <name evidence="1" type="ORF">KUCAC02_001640</name>
</gene>
<feature type="non-terminal residue" evidence="1">
    <location>
        <position position="1"/>
    </location>
</feature>
<dbReference type="Proteomes" id="UP001057452">
    <property type="component" value="Chromosome 3"/>
</dbReference>
<name>A0ACB9XTA5_CHAAC</name>
<proteinExistence type="predicted"/>
<reference evidence="1" key="1">
    <citation type="submission" date="2022-05" db="EMBL/GenBank/DDBJ databases">
        <title>Chromosome-level genome of Chaenocephalus aceratus.</title>
        <authorList>
            <person name="Park H."/>
        </authorList>
    </citation>
    <scope>NUCLEOTIDE SEQUENCE</scope>
    <source>
        <strain evidence="1">KU_202001</strain>
    </source>
</reference>
<keyword evidence="2" id="KW-1185">Reference proteome</keyword>
<evidence type="ECO:0000313" key="2">
    <source>
        <dbReference type="Proteomes" id="UP001057452"/>
    </source>
</evidence>
<sequence length="88" mass="9568">PQRTRDSDTYRADDTSTLPPTPLHDHTSSPPHPSPGDIFHAGCHSRRMTSFSSTMPFPLLTLNCIAPPPSSSSSLYRPAGLCRFLACT</sequence>